<dbReference type="AlphaFoldDB" id="A0A817UB64"/>
<evidence type="ECO:0000313" key="3">
    <source>
        <dbReference type="Proteomes" id="UP000663865"/>
    </source>
</evidence>
<organism evidence="2 3">
    <name type="scientific">Rotaria socialis</name>
    <dbReference type="NCBI Taxonomy" id="392032"/>
    <lineage>
        <taxon>Eukaryota</taxon>
        <taxon>Metazoa</taxon>
        <taxon>Spiralia</taxon>
        <taxon>Gnathifera</taxon>
        <taxon>Rotifera</taxon>
        <taxon>Eurotatoria</taxon>
        <taxon>Bdelloidea</taxon>
        <taxon>Philodinida</taxon>
        <taxon>Philodinidae</taxon>
        <taxon>Rotaria</taxon>
    </lineage>
</organism>
<accession>A0A817UB64</accession>
<name>A0A817UB64_9BILA</name>
<feature type="chain" id="PRO_5032306798" evidence="1">
    <location>
        <begin position="20"/>
        <end position="161"/>
    </location>
</feature>
<evidence type="ECO:0000256" key="1">
    <source>
        <dbReference type="SAM" id="SignalP"/>
    </source>
</evidence>
<sequence length="161" mass="18977">MNVALKLLALMFATQRYVAEIKVGGGGAEQFVEKSDTVQFIYHLSLPTALITYDNIVYAAFTDEENCEDREIRWLSYCLAIAFAFGLTKIEQKLANVQIEYLWQCYKMNNDPEDEEFDRIAEQWNSDDIRWYWDLDQWFLCERVADDQVEYQQQQTRIAVA</sequence>
<proteinExistence type="predicted"/>
<dbReference type="Proteomes" id="UP000663865">
    <property type="component" value="Unassembled WGS sequence"/>
</dbReference>
<comment type="caution">
    <text evidence="2">The sequence shown here is derived from an EMBL/GenBank/DDBJ whole genome shotgun (WGS) entry which is preliminary data.</text>
</comment>
<protein>
    <submittedName>
        <fullName evidence="2">Uncharacterized protein</fullName>
    </submittedName>
</protein>
<feature type="signal peptide" evidence="1">
    <location>
        <begin position="1"/>
        <end position="19"/>
    </location>
</feature>
<dbReference type="EMBL" id="CAJNYV010000049">
    <property type="protein sequence ID" value="CAF3333280.1"/>
    <property type="molecule type" value="Genomic_DNA"/>
</dbReference>
<gene>
    <name evidence="2" type="ORF">KIK155_LOCUS1928</name>
</gene>
<evidence type="ECO:0000313" key="2">
    <source>
        <dbReference type="EMBL" id="CAF3333280.1"/>
    </source>
</evidence>
<keyword evidence="1" id="KW-0732">Signal</keyword>
<reference evidence="2" key="1">
    <citation type="submission" date="2021-02" db="EMBL/GenBank/DDBJ databases">
        <authorList>
            <person name="Nowell W R."/>
        </authorList>
    </citation>
    <scope>NUCLEOTIDE SEQUENCE</scope>
</reference>